<sequence length="275" mass="31334">MLKIFPLNLNSILLLPELPLSCLGGLMPTLMVTAIRFHLTDLILHLFHDGLQPMVLGLQVQNDNQHTTPSKMKNKDNTTLPRIPDADWLKSISRLLLTLSWPPLSFPYHQRMTHNFLAQYFNIPPVNLKLRGSNLCLARLLTRHAPLLQRLLLQPTTTISATLGNNPKVDHLFIHLTNKIICNIWIQVQVPSLNGKKRAHILLSYPKRVVALPRHHPKKLVMAVFSITLQTIHQGQPTKLGLKINPLIPFPQRLIKKDIYESLNFELLTQQTKPG</sequence>
<protein>
    <submittedName>
        <fullName evidence="2">Uncharacterized protein</fullName>
    </submittedName>
</protein>
<proteinExistence type="predicted"/>
<comment type="caution">
    <text evidence="2">The sequence shown here is derived from an EMBL/GenBank/DDBJ whole genome shotgun (WGS) entry which is preliminary data.</text>
</comment>
<dbReference type="AlphaFoldDB" id="A0A834WFE4"/>
<organism evidence="2 3">
    <name type="scientific">Senna tora</name>
    <dbReference type="NCBI Taxonomy" id="362788"/>
    <lineage>
        <taxon>Eukaryota</taxon>
        <taxon>Viridiplantae</taxon>
        <taxon>Streptophyta</taxon>
        <taxon>Embryophyta</taxon>
        <taxon>Tracheophyta</taxon>
        <taxon>Spermatophyta</taxon>
        <taxon>Magnoliopsida</taxon>
        <taxon>eudicotyledons</taxon>
        <taxon>Gunneridae</taxon>
        <taxon>Pentapetalae</taxon>
        <taxon>rosids</taxon>
        <taxon>fabids</taxon>
        <taxon>Fabales</taxon>
        <taxon>Fabaceae</taxon>
        <taxon>Caesalpinioideae</taxon>
        <taxon>Cassia clade</taxon>
        <taxon>Senna</taxon>
    </lineage>
</organism>
<evidence type="ECO:0000313" key="3">
    <source>
        <dbReference type="Proteomes" id="UP000634136"/>
    </source>
</evidence>
<keyword evidence="3" id="KW-1185">Reference proteome</keyword>
<name>A0A834WFE4_9FABA</name>
<keyword evidence="1" id="KW-0732">Signal</keyword>
<evidence type="ECO:0000313" key="2">
    <source>
        <dbReference type="EMBL" id="KAF7821330.1"/>
    </source>
</evidence>
<gene>
    <name evidence="2" type="ORF">G2W53_026785</name>
</gene>
<evidence type="ECO:0000256" key="1">
    <source>
        <dbReference type="SAM" id="SignalP"/>
    </source>
</evidence>
<accession>A0A834WFE4</accession>
<feature type="signal peptide" evidence="1">
    <location>
        <begin position="1"/>
        <end position="24"/>
    </location>
</feature>
<feature type="chain" id="PRO_5032398553" evidence="1">
    <location>
        <begin position="25"/>
        <end position="275"/>
    </location>
</feature>
<dbReference type="Proteomes" id="UP000634136">
    <property type="component" value="Unassembled WGS sequence"/>
</dbReference>
<dbReference type="EMBL" id="JAAIUW010000008">
    <property type="protein sequence ID" value="KAF7821330.1"/>
    <property type="molecule type" value="Genomic_DNA"/>
</dbReference>
<reference evidence="2" key="1">
    <citation type="submission" date="2020-09" db="EMBL/GenBank/DDBJ databases">
        <title>Genome-Enabled Discovery of Anthraquinone Biosynthesis in Senna tora.</title>
        <authorList>
            <person name="Kang S.-H."/>
            <person name="Pandey R.P."/>
            <person name="Lee C.-M."/>
            <person name="Sim J.-S."/>
            <person name="Jeong J.-T."/>
            <person name="Choi B.-S."/>
            <person name="Jung M."/>
            <person name="Ginzburg D."/>
            <person name="Zhao K."/>
            <person name="Won S.Y."/>
            <person name="Oh T.-J."/>
            <person name="Yu Y."/>
            <person name="Kim N.-H."/>
            <person name="Lee O.R."/>
            <person name="Lee T.-H."/>
            <person name="Bashyal P."/>
            <person name="Kim T.-S."/>
            <person name="Lee W.-H."/>
            <person name="Kawkins C."/>
            <person name="Kim C.-K."/>
            <person name="Kim J.S."/>
            <person name="Ahn B.O."/>
            <person name="Rhee S.Y."/>
            <person name="Sohng J.K."/>
        </authorList>
    </citation>
    <scope>NUCLEOTIDE SEQUENCE</scope>
    <source>
        <tissue evidence="2">Leaf</tissue>
    </source>
</reference>